<evidence type="ECO:0000313" key="3">
    <source>
        <dbReference type="Proteomes" id="UP000184509"/>
    </source>
</evidence>
<protein>
    <submittedName>
        <fullName evidence="2">Ribosomal-protein-alanine N-acetyltransferase</fullName>
    </submittedName>
</protein>
<dbReference type="EMBL" id="FQTV01000016">
    <property type="protein sequence ID" value="SHF89213.1"/>
    <property type="molecule type" value="Genomic_DNA"/>
</dbReference>
<evidence type="ECO:0000313" key="2">
    <source>
        <dbReference type="EMBL" id="SHF89213.1"/>
    </source>
</evidence>
<feature type="domain" description="N-acetyltransferase" evidence="1">
    <location>
        <begin position="7"/>
        <end position="148"/>
    </location>
</feature>
<accession>A0A1M5FC97</accession>
<dbReference type="PANTHER" id="PTHR43792">
    <property type="entry name" value="GNAT FAMILY, PUTATIVE (AFU_ORTHOLOGUE AFUA_3G00765)-RELATED-RELATED"/>
    <property type="match status" value="1"/>
</dbReference>
<dbReference type="PROSITE" id="PS51186">
    <property type="entry name" value="GNAT"/>
    <property type="match status" value="1"/>
</dbReference>
<dbReference type="CDD" id="cd04301">
    <property type="entry name" value="NAT_SF"/>
    <property type="match status" value="1"/>
</dbReference>
<dbReference type="InterPro" id="IPR016181">
    <property type="entry name" value="Acyl_CoA_acyltransferase"/>
</dbReference>
<sequence>MPSDINVLLSVYSKEENMKYISSGKYDWTVEDLKGKYEKVNTDGYPQGYGIFSVVADGKIIGEAGLFNSFENKKILELGYILDNKYWNRGYGTEICEGLLNYGFNVLGLEKIIARMYPENIGSIRICEKLNFVKVDVANVVYYQYEII</sequence>
<dbReference type="PANTHER" id="PTHR43792:SF1">
    <property type="entry name" value="N-ACETYLTRANSFERASE DOMAIN-CONTAINING PROTEIN"/>
    <property type="match status" value="1"/>
</dbReference>
<dbReference type="Proteomes" id="UP000184509">
    <property type="component" value="Unassembled WGS sequence"/>
</dbReference>
<dbReference type="STRING" id="1297750.SAMN05444405_11647"/>
<dbReference type="InterPro" id="IPR000182">
    <property type="entry name" value="GNAT_dom"/>
</dbReference>
<name>A0A1M5FC97_9BACE</name>
<dbReference type="Pfam" id="PF13302">
    <property type="entry name" value="Acetyltransf_3"/>
    <property type="match status" value="1"/>
</dbReference>
<dbReference type="SUPFAM" id="SSF55729">
    <property type="entry name" value="Acyl-CoA N-acyltransferases (Nat)"/>
    <property type="match status" value="1"/>
</dbReference>
<dbReference type="Gene3D" id="3.40.630.30">
    <property type="match status" value="1"/>
</dbReference>
<organism evidence="2 3">
    <name type="scientific">Bacteroides luti</name>
    <dbReference type="NCBI Taxonomy" id="1297750"/>
    <lineage>
        <taxon>Bacteria</taxon>
        <taxon>Pseudomonadati</taxon>
        <taxon>Bacteroidota</taxon>
        <taxon>Bacteroidia</taxon>
        <taxon>Bacteroidales</taxon>
        <taxon>Bacteroidaceae</taxon>
        <taxon>Bacteroides</taxon>
    </lineage>
</organism>
<dbReference type="InterPro" id="IPR051531">
    <property type="entry name" value="N-acetyltransferase"/>
</dbReference>
<keyword evidence="2" id="KW-0808">Transferase</keyword>
<evidence type="ECO:0000259" key="1">
    <source>
        <dbReference type="PROSITE" id="PS51186"/>
    </source>
</evidence>
<reference evidence="2 3" key="1">
    <citation type="submission" date="2016-11" db="EMBL/GenBank/DDBJ databases">
        <authorList>
            <person name="Jaros S."/>
            <person name="Januszkiewicz K."/>
            <person name="Wedrychowicz H."/>
        </authorList>
    </citation>
    <scope>NUCLEOTIDE SEQUENCE [LARGE SCALE GENOMIC DNA]</scope>
    <source>
        <strain evidence="2 3">DSM 26991</strain>
    </source>
</reference>
<dbReference type="GO" id="GO:0016747">
    <property type="term" value="F:acyltransferase activity, transferring groups other than amino-acyl groups"/>
    <property type="evidence" value="ECO:0007669"/>
    <property type="project" value="InterPro"/>
</dbReference>
<keyword evidence="3" id="KW-1185">Reference proteome</keyword>
<gene>
    <name evidence="2" type="ORF">SAMN05444405_11647</name>
</gene>
<proteinExistence type="predicted"/>
<dbReference type="AlphaFoldDB" id="A0A1M5FC97"/>